<sequence length="394" mass="43031">MNSTLQRVWRRRLIGLRSLLVLCLALALLVLQQIARAPASLEPLLWLAALLLPNLIALASLNTRRQQRLLALELTLDVVIFVGLLQQLGGAGNPLSFYLLVPLLLGALTLGRGAALWLLVVTLGGYLLATLWHSAPPAHSTLHALTRELSHTHGLGMGVVFVALALLLTALGQVIQSLARQQQRQHDRLLELAGRRERLYQVAATLAHQAHELNTPLSSLVMLADNAAREPGLPQSTRDDLAQIEALARRVAARLRNVDADSLPERPAYRTLMERVRDHLRHLHPTLALSVSGPEGQCFNDGAAWFRVLANLGYNAIDAGAERLDVRLAALPGGGWLLQVSDDGPDHPERRAEEGLGVGLALVESTLAALGATLTLRFERQWSQARIEWSEHDA</sequence>
<keyword evidence="6" id="KW-1185">Reference proteome</keyword>
<keyword evidence="3" id="KW-0472">Membrane</keyword>
<dbReference type="CDD" id="cd00082">
    <property type="entry name" value="HisKA"/>
    <property type="match status" value="1"/>
</dbReference>
<reference evidence="5 6" key="1">
    <citation type="submission" date="2012-09" db="EMBL/GenBank/DDBJ databases">
        <title>Genome Sequence of alkane-degrading Bacterium Alcanivorax venustensis ISO4.</title>
        <authorList>
            <person name="Lai Q."/>
            <person name="Shao Z."/>
        </authorList>
    </citation>
    <scope>NUCLEOTIDE SEQUENCE [LARGE SCALE GENOMIC DNA]</scope>
    <source>
        <strain evidence="5 6">ISO4</strain>
    </source>
</reference>
<evidence type="ECO:0000256" key="2">
    <source>
        <dbReference type="ARBA" id="ARBA00012438"/>
    </source>
</evidence>
<protein>
    <recommendedName>
        <fullName evidence="2">histidine kinase</fullName>
        <ecNumber evidence="2">2.7.13.3</ecNumber>
    </recommendedName>
</protein>
<evidence type="ECO:0000256" key="3">
    <source>
        <dbReference type="SAM" id="Phobius"/>
    </source>
</evidence>
<feature type="transmembrane region" description="Helical" evidence="3">
    <location>
        <begin position="95"/>
        <end position="111"/>
    </location>
</feature>
<evidence type="ECO:0000256" key="1">
    <source>
        <dbReference type="ARBA" id="ARBA00000085"/>
    </source>
</evidence>
<dbReference type="EMBL" id="ARXR01000006">
    <property type="protein sequence ID" value="MBF5052520.1"/>
    <property type="molecule type" value="Genomic_DNA"/>
</dbReference>
<dbReference type="Proteomes" id="UP000644441">
    <property type="component" value="Unassembled WGS sequence"/>
</dbReference>
<accession>A0ABS0AEF0</accession>
<comment type="caution">
    <text evidence="5">The sequence shown here is derived from an EMBL/GenBank/DDBJ whole genome shotgun (WGS) entry which is preliminary data.</text>
</comment>
<feature type="transmembrane region" description="Helical" evidence="3">
    <location>
        <begin position="46"/>
        <end position="63"/>
    </location>
</feature>
<dbReference type="PROSITE" id="PS50109">
    <property type="entry name" value="HIS_KIN"/>
    <property type="match status" value="1"/>
</dbReference>
<feature type="transmembrane region" description="Helical" evidence="3">
    <location>
        <begin position="155"/>
        <end position="175"/>
    </location>
</feature>
<evidence type="ECO:0000313" key="5">
    <source>
        <dbReference type="EMBL" id="MBF5052520.1"/>
    </source>
</evidence>
<dbReference type="SMART" id="SM00387">
    <property type="entry name" value="HATPase_c"/>
    <property type="match status" value="1"/>
</dbReference>
<dbReference type="InterPro" id="IPR036097">
    <property type="entry name" value="HisK_dim/P_sf"/>
</dbReference>
<evidence type="ECO:0000313" key="6">
    <source>
        <dbReference type="Proteomes" id="UP000644441"/>
    </source>
</evidence>
<feature type="domain" description="Histidine kinase" evidence="4">
    <location>
        <begin position="208"/>
        <end position="376"/>
    </location>
</feature>
<comment type="catalytic activity">
    <reaction evidence="1">
        <text>ATP + protein L-histidine = ADP + protein N-phospho-L-histidine.</text>
        <dbReference type="EC" id="2.7.13.3"/>
    </reaction>
</comment>
<dbReference type="InterPro" id="IPR005467">
    <property type="entry name" value="His_kinase_dom"/>
</dbReference>
<dbReference type="Pfam" id="PF02518">
    <property type="entry name" value="HATPase_c"/>
    <property type="match status" value="1"/>
</dbReference>
<dbReference type="InterPro" id="IPR003661">
    <property type="entry name" value="HisK_dim/P_dom"/>
</dbReference>
<feature type="transmembrane region" description="Helical" evidence="3">
    <location>
        <begin position="70"/>
        <end position="89"/>
    </location>
</feature>
<dbReference type="Gene3D" id="3.30.565.10">
    <property type="entry name" value="Histidine kinase-like ATPase, C-terminal domain"/>
    <property type="match status" value="1"/>
</dbReference>
<dbReference type="InterPro" id="IPR003594">
    <property type="entry name" value="HATPase_dom"/>
</dbReference>
<organism evidence="5 6">
    <name type="scientific">Alloalcanivorax venustensis ISO4</name>
    <dbReference type="NCBI Taxonomy" id="1177184"/>
    <lineage>
        <taxon>Bacteria</taxon>
        <taxon>Pseudomonadati</taxon>
        <taxon>Pseudomonadota</taxon>
        <taxon>Gammaproteobacteria</taxon>
        <taxon>Oceanospirillales</taxon>
        <taxon>Alcanivoracaceae</taxon>
        <taxon>Alloalcanivorax</taxon>
    </lineage>
</organism>
<dbReference type="RefSeq" id="WP_194855454.1">
    <property type="nucleotide sequence ID" value="NZ_ARXR01000006.1"/>
</dbReference>
<name>A0ABS0AEF0_9GAMM</name>
<dbReference type="SUPFAM" id="SSF47384">
    <property type="entry name" value="Homodimeric domain of signal transducing histidine kinase"/>
    <property type="match status" value="1"/>
</dbReference>
<gene>
    <name evidence="5" type="ORF">ISO4_01122</name>
</gene>
<feature type="transmembrane region" description="Helical" evidence="3">
    <location>
        <begin position="116"/>
        <end position="135"/>
    </location>
</feature>
<keyword evidence="3" id="KW-0812">Transmembrane</keyword>
<dbReference type="SUPFAM" id="SSF55874">
    <property type="entry name" value="ATPase domain of HSP90 chaperone/DNA topoisomerase II/histidine kinase"/>
    <property type="match status" value="1"/>
</dbReference>
<dbReference type="InterPro" id="IPR036890">
    <property type="entry name" value="HATPase_C_sf"/>
</dbReference>
<keyword evidence="3" id="KW-1133">Transmembrane helix</keyword>
<dbReference type="EC" id="2.7.13.3" evidence="2"/>
<proteinExistence type="predicted"/>
<evidence type="ECO:0000259" key="4">
    <source>
        <dbReference type="PROSITE" id="PS50109"/>
    </source>
</evidence>